<comment type="caution">
    <text evidence="2">The sequence shown here is derived from an EMBL/GenBank/DDBJ whole genome shotgun (WGS) entry which is preliminary data.</text>
</comment>
<dbReference type="Proteomes" id="UP001623592">
    <property type="component" value="Unassembled WGS sequence"/>
</dbReference>
<organism evidence="2 3">
    <name type="scientific">Clostridium neuense</name>
    <dbReference type="NCBI Taxonomy" id="1728934"/>
    <lineage>
        <taxon>Bacteria</taxon>
        <taxon>Bacillati</taxon>
        <taxon>Bacillota</taxon>
        <taxon>Clostridia</taxon>
        <taxon>Eubacteriales</taxon>
        <taxon>Clostridiaceae</taxon>
        <taxon>Clostridium</taxon>
    </lineage>
</organism>
<dbReference type="Gene3D" id="3.10.450.50">
    <property type="match status" value="1"/>
</dbReference>
<feature type="domain" description="DUF4440" evidence="1">
    <location>
        <begin position="8"/>
        <end position="113"/>
    </location>
</feature>
<evidence type="ECO:0000313" key="3">
    <source>
        <dbReference type="Proteomes" id="UP001623592"/>
    </source>
</evidence>
<dbReference type="InterPro" id="IPR027843">
    <property type="entry name" value="DUF4440"/>
</dbReference>
<dbReference type="RefSeq" id="WP_406787373.1">
    <property type="nucleotide sequence ID" value="NZ_JBJIAA010000007.1"/>
</dbReference>
<dbReference type="InterPro" id="IPR032710">
    <property type="entry name" value="NTF2-like_dom_sf"/>
</dbReference>
<evidence type="ECO:0000313" key="2">
    <source>
        <dbReference type="EMBL" id="MFL0250708.1"/>
    </source>
</evidence>
<dbReference type="Pfam" id="PF14534">
    <property type="entry name" value="DUF4440"/>
    <property type="match status" value="1"/>
</dbReference>
<dbReference type="EMBL" id="JBJIAA010000007">
    <property type="protein sequence ID" value="MFL0250708.1"/>
    <property type="molecule type" value="Genomic_DNA"/>
</dbReference>
<proteinExistence type="predicted"/>
<reference evidence="2 3" key="1">
    <citation type="submission" date="2024-11" db="EMBL/GenBank/DDBJ databases">
        <authorList>
            <person name="Heng Y.C."/>
            <person name="Lim A.C.H."/>
            <person name="Lee J.K.Y."/>
            <person name="Kittelmann S."/>
        </authorList>
    </citation>
    <scope>NUCLEOTIDE SEQUENCE [LARGE SCALE GENOMIC DNA]</scope>
    <source>
        <strain evidence="2 3">WILCCON 0114</strain>
    </source>
</reference>
<sequence length="134" mass="15845">MNLIKEQLLKLENDLLQPEVRNSTEKSNEILADDFIEYCSSGYEYHQNKEETINGPIISNKVYGKIIDFEIKKLSDEYVQATYKMIKNDEPNEDRRYSLRSSIWKYVDGSWKMIFHQGTLVPKSNWLKMGKNNE</sequence>
<evidence type="ECO:0000259" key="1">
    <source>
        <dbReference type="Pfam" id="PF14534"/>
    </source>
</evidence>
<gene>
    <name evidence="2" type="ORF">ACJDT4_09775</name>
</gene>
<dbReference type="SUPFAM" id="SSF54427">
    <property type="entry name" value="NTF2-like"/>
    <property type="match status" value="1"/>
</dbReference>
<name>A0ABW8TE10_9CLOT</name>
<keyword evidence="3" id="KW-1185">Reference proteome</keyword>
<accession>A0ABW8TE10</accession>
<protein>
    <submittedName>
        <fullName evidence="2">DUF4440 domain-containing protein</fullName>
    </submittedName>
</protein>